<dbReference type="AlphaFoldDB" id="A0A540MK99"/>
<evidence type="ECO:0000313" key="18">
    <source>
        <dbReference type="EMBL" id="TQD99213.1"/>
    </source>
</evidence>
<keyword evidence="11 16" id="KW-1133">Transmembrane helix</keyword>
<feature type="domain" description="RING-type" evidence="17">
    <location>
        <begin position="97"/>
        <end position="139"/>
    </location>
</feature>
<keyword evidence="19" id="KW-1185">Reference proteome</keyword>
<evidence type="ECO:0000256" key="9">
    <source>
        <dbReference type="ARBA" id="ARBA00022786"/>
    </source>
</evidence>
<protein>
    <recommendedName>
        <fullName evidence="4">RING-type E3 ubiquitin transferase</fullName>
        <ecNumber evidence="4">2.3.2.27</ecNumber>
    </recommendedName>
</protein>
<dbReference type="EC" id="2.3.2.27" evidence="4"/>
<keyword evidence="12 16" id="KW-0472">Membrane</keyword>
<evidence type="ECO:0000256" key="4">
    <source>
        <dbReference type="ARBA" id="ARBA00012483"/>
    </source>
</evidence>
<evidence type="ECO:0000313" key="19">
    <source>
        <dbReference type="Proteomes" id="UP000315295"/>
    </source>
</evidence>
<comment type="similarity">
    <text evidence="13">Belongs to the RING-type zinc finger family. ATL subfamily.</text>
</comment>
<evidence type="ECO:0000256" key="15">
    <source>
        <dbReference type="SAM" id="MobiDB-lite"/>
    </source>
</evidence>
<comment type="catalytic activity">
    <reaction evidence="1">
        <text>S-ubiquitinyl-[E2 ubiquitin-conjugating enzyme]-L-cysteine + [acceptor protein]-L-lysine = [E2 ubiquitin-conjugating enzyme]-L-cysteine + N(6)-ubiquitinyl-[acceptor protein]-L-lysine.</text>
        <dbReference type="EC" id="2.3.2.27"/>
    </reaction>
</comment>
<comment type="subcellular location">
    <subcellularLocation>
        <location evidence="2">Membrane</location>
        <topology evidence="2">Single-pass membrane protein</topology>
    </subcellularLocation>
</comment>
<dbReference type="CDD" id="cd16461">
    <property type="entry name" value="RING-H2_EL5-like"/>
    <property type="match status" value="1"/>
</dbReference>
<evidence type="ECO:0000256" key="2">
    <source>
        <dbReference type="ARBA" id="ARBA00004167"/>
    </source>
</evidence>
<dbReference type="EMBL" id="VIEB01000240">
    <property type="protein sequence ID" value="TQD99213.1"/>
    <property type="molecule type" value="Genomic_DNA"/>
</dbReference>
<feature type="transmembrane region" description="Helical" evidence="16">
    <location>
        <begin position="6"/>
        <end position="25"/>
    </location>
</feature>
<dbReference type="PANTHER" id="PTHR46913:SF1">
    <property type="entry name" value="RING-H2 FINGER PROTEIN ATL16"/>
    <property type="match status" value="1"/>
</dbReference>
<dbReference type="Proteomes" id="UP000315295">
    <property type="component" value="Unassembled WGS sequence"/>
</dbReference>
<dbReference type="SUPFAM" id="SSF57850">
    <property type="entry name" value="RING/U-box"/>
    <property type="match status" value="1"/>
</dbReference>
<proteinExistence type="inferred from homology"/>
<dbReference type="InterPro" id="IPR013083">
    <property type="entry name" value="Znf_RING/FYVE/PHD"/>
</dbReference>
<keyword evidence="7" id="KW-0479">Metal-binding</keyword>
<comment type="pathway">
    <text evidence="3">Protein modification; protein ubiquitination.</text>
</comment>
<evidence type="ECO:0000256" key="8">
    <source>
        <dbReference type="ARBA" id="ARBA00022771"/>
    </source>
</evidence>
<evidence type="ECO:0000259" key="17">
    <source>
        <dbReference type="PROSITE" id="PS50089"/>
    </source>
</evidence>
<dbReference type="GO" id="GO:0008270">
    <property type="term" value="F:zinc ion binding"/>
    <property type="evidence" value="ECO:0007669"/>
    <property type="project" value="UniProtKB-KW"/>
</dbReference>
<dbReference type="Pfam" id="PF13639">
    <property type="entry name" value="zf-RING_2"/>
    <property type="match status" value="1"/>
</dbReference>
<evidence type="ECO:0000256" key="11">
    <source>
        <dbReference type="ARBA" id="ARBA00022989"/>
    </source>
</evidence>
<name>A0A540MK99_MALBA</name>
<dbReference type="InterPro" id="IPR044600">
    <property type="entry name" value="ATL1/ATL16-like"/>
</dbReference>
<dbReference type="Gene3D" id="3.30.40.10">
    <property type="entry name" value="Zinc/RING finger domain, C3HC4 (zinc finger)"/>
    <property type="match status" value="1"/>
</dbReference>
<dbReference type="SMART" id="SM00184">
    <property type="entry name" value="RING"/>
    <property type="match status" value="1"/>
</dbReference>
<dbReference type="PROSITE" id="PS50089">
    <property type="entry name" value="ZF_RING_2"/>
    <property type="match status" value="1"/>
</dbReference>
<dbReference type="GO" id="GO:0016567">
    <property type="term" value="P:protein ubiquitination"/>
    <property type="evidence" value="ECO:0007669"/>
    <property type="project" value="UniProtKB-UniPathway"/>
</dbReference>
<evidence type="ECO:0000256" key="3">
    <source>
        <dbReference type="ARBA" id="ARBA00004906"/>
    </source>
</evidence>
<evidence type="ECO:0000256" key="1">
    <source>
        <dbReference type="ARBA" id="ARBA00000900"/>
    </source>
</evidence>
<dbReference type="GO" id="GO:0061630">
    <property type="term" value="F:ubiquitin protein ligase activity"/>
    <property type="evidence" value="ECO:0007669"/>
    <property type="project" value="UniProtKB-EC"/>
</dbReference>
<dbReference type="PANTHER" id="PTHR46913">
    <property type="entry name" value="RING-H2 FINGER PROTEIN ATL16"/>
    <property type="match status" value="1"/>
</dbReference>
<dbReference type="UniPathway" id="UPA00143"/>
<evidence type="ECO:0000256" key="12">
    <source>
        <dbReference type="ARBA" id="ARBA00023136"/>
    </source>
</evidence>
<dbReference type="STRING" id="106549.A0A540MK99"/>
<feature type="compositionally biased region" description="Basic and acidic residues" evidence="15">
    <location>
        <begin position="159"/>
        <end position="174"/>
    </location>
</feature>
<feature type="region of interest" description="Disordered" evidence="15">
    <location>
        <begin position="153"/>
        <end position="181"/>
    </location>
</feature>
<accession>A0A540MK99</accession>
<evidence type="ECO:0000256" key="6">
    <source>
        <dbReference type="ARBA" id="ARBA00022692"/>
    </source>
</evidence>
<reference evidence="18 19" key="1">
    <citation type="journal article" date="2019" name="G3 (Bethesda)">
        <title>Sequencing of a Wild Apple (Malus baccata) Genome Unravels the Differences Between Cultivated and Wild Apple Species Regarding Disease Resistance and Cold Tolerance.</title>
        <authorList>
            <person name="Chen X."/>
        </authorList>
    </citation>
    <scope>NUCLEOTIDE SEQUENCE [LARGE SCALE GENOMIC DNA]</scope>
    <source>
        <strain evidence="19">cv. Shandingzi</strain>
        <tissue evidence="18">Leaves</tissue>
    </source>
</reference>
<sequence length="181" mass="20655">MSSWIVASVATISSFALLFTYYKILQRLCRRLQSTGFSRNPNLRPVPNEFNLDDAWLESQSNGLDFSVARSLPVTQFKKKDEVEDAERSPGQSYTDCAICLGEFEDGEWIKELPKCSHEFHIACIDIWFASHSNCPICRSQVYDLMHDFPVPTQTPEETLSRDETEEGASHFEMLRSSTTT</sequence>
<dbReference type="InterPro" id="IPR001841">
    <property type="entry name" value="Znf_RING"/>
</dbReference>
<evidence type="ECO:0000256" key="5">
    <source>
        <dbReference type="ARBA" id="ARBA00022679"/>
    </source>
</evidence>
<evidence type="ECO:0000256" key="14">
    <source>
        <dbReference type="PROSITE-ProRule" id="PRU00175"/>
    </source>
</evidence>
<evidence type="ECO:0000256" key="16">
    <source>
        <dbReference type="SAM" id="Phobius"/>
    </source>
</evidence>
<keyword evidence="6 16" id="KW-0812">Transmembrane</keyword>
<evidence type="ECO:0000256" key="7">
    <source>
        <dbReference type="ARBA" id="ARBA00022723"/>
    </source>
</evidence>
<keyword evidence="9" id="KW-0833">Ubl conjugation pathway</keyword>
<organism evidence="18 19">
    <name type="scientific">Malus baccata</name>
    <name type="common">Siberian crab apple</name>
    <name type="synonym">Pyrus baccata</name>
    <dbReference type="NCBI Taxonomy" id="106549"/>
    <lineage>
        <taxon>Eukaryota</taxon>
        <taxon>Viridiplantae</taxon>
        <taxon>Streptophyta</taxon>
        <taxon>Embryophyta</taxon>
        <taxon>Tracheophyta</taxon>
        <taxon>Spermatophyta</taxon>
        <taxon>Magnoliopsida</taxon>
        <taxon>eudicotyledons</taxon>
        <taxon>Gunneridae</taxon>
        <taxon>Pentapetalae</taxon>
        <taxon>rosids</taxon>
        <taxon>fabids</taxon>
        <taxon>Rosales</taxon>
        <taxon>Rosaceae</taxon>
        <taxon>Amygdaloideae</taxon>
        <taxon>Maleae</taxon>
        <taxon>Malus</taxon>
    </lineage>
</organism>
<keyword evidence="5" id="KW-0808">Transferase</keyword>
<keyword evidence="8 14" id="KW-0863">Zinc-finger</keyword>
<keyword evidence="10" id="KW-0862">Zinc</keyword>
<dbReference type="GO" id="GO:0016020">
    <property type="term" value="C:membrane"/>
    <property type="evidence" value="ECO:0007669"/>
    <property type="project" value="UniProtKB-SubCell"/>
</dbReference>
<evidence type="ECO:0000256" key="10">
    <source>
        <dbReference type="ARBA" id="ARBA00022833"/>
    </source>
</evidence>
<evidence type="ECO:0000256" key="13">
    <source>
        <dbReference type="ARBA" id="ARBA00024209"/>
    </source>
</evidence>
<comment type="caution">
    <text evidence="18">The sequence shown here is derived from an EMBL/GenBank/DDBJ whole genome shotgun (WGS) entry which is preliminary data.</text>
</comment>
<gene>
    <name evidence="18" type="ORF">C1H46_015223</name>
</gene>